<evidence type="ECO:0000259" key="6">
    <source>
        <dbReference type="PROSITE" id="PS50219"/>
    </source>
</evidence>
<evidence type="ECO:0000256" key="2">
    <source>
        <dbReference type="ARBA" id="ARBA00022658"/>
    </source>
</evidence>
<keyword evidence="8" id="KW-1185">Reference proteome</keyword>
<feature type="compositionally biased region" description="Basic and acidic residues" evidence="3">
    <location>
        <begin position="524"/>
        <end position="534"/>
    </location>
</feature>
<dbReference type="PANTHER" id="PTHR46572">
    <property type="entry name" value="RHO1 GDP-GTP EXCHANGE PROTEIN 1-RELATED"/>
    <property type="match status" value="1"/>
</dbReference>
<gene>
    <name evidence="7" type="ORF">BOTBODRAFT_51700</name>
</gene>
<dbReference type="STRING" id="930990.A0A067N656"/>
<organism evidence="7 8">
    <name type="scientific">Botryobasidium botryosum (strain FD-172 SS1)</name>
    <dbReference type="NCBI Taxonomy" id="930990"/>
    <lineage>
        <taxon>Eukaryota</taxon>
        <taxon>Fungi</taxon>
        <taxon>Dikarya</taxon>
        <taxon>Basidiomycota</taxon>
        <taxon>Agaricomycotina</taxon>
        <taxon>Agaricomycetes</taxon>
        <taxon>Cantharellales</taxon>
        <taxon>Botryobasidiaceae</taxon>
        <taxon>Botryobasidium</taxon>
    </lineage>
</organism>
<dbReference type="CDD" id="cd00160">
    <property type="entry name" value="RhoGEF"/>
    <property type="match status" value="1"/>
</dbReference>
<feature type="region of interest" description="Disordered" evidence="3">
    <location>
        <begin position="118"/>
        <end position="162"/>
    </location>
</feature>
<dbReference type="Pfam" id="PF00621">
    <property type="entry name" value="RhoGEF"/>
    <property type="match status" value="1"/>
</dbReference>
<dbReference type="AlphaFoldDB" id="A0A067N656"/>
<evidence type="ECO:0000256" key="3">
    <source>
        <dbReference type="SAM" id="MobiDB-lite"/>
    </source>
</evidence>
<dbReference type="InterPro" id="IPR000219">
    <property type="entry name" value="DH_dom"/>
</dbReference>
<dbReference type="Gene3D" id="1.20.900.10">
    <property type="entry name" value="Dbl homology (DH) domain"/>
    <property type="match status" value="1"/>
</dbReference>
<feature type="region of interest" description="Disordered" evidence="3">
    <location>
        <begin position="59"/>
        <end position="83"/>
    </location>
</feature>
<dbReference type="PROSITE" id="PS50219">
    <property type="entry name" value="CNH"/>
    <property type="match status" value="1"/>
</dbReference>
<dbReference type="SMART" id="SM00325">
    <property type="entry name" value="RhoGEF"/>
    <property type="match status" value="1"/>
</dbReference>
<proteinExistence type="predicted"/>
<dbReference type="SUPFAM" id="SSF50729">
    <property type="entry name" value="PH domain-like"/>
    <property type="match status" value="1"/>
</dbReference>
<dbReference type="GO" id="GO:0005085">
    <property type="term" value="F:guanyl-nucleotide exchange factor activity"/>
    <property type="evidence" value="ECO:0007669"/>
    <property type="project" value="UniProtKB-KW"/>
</dbReference>
<dbReference type="InterPro" id="IPR035899">
    <property type="entry name" value="DBL_dom_sf"/>
</dbReference>
<dbReference type="PROSITE" id="PS50003">
    <property type="entry name" value="PH_DOMAIN"/>
    <property type="match status" value="1"/>
</dbReference>
<dbReference type="SMART" id="SM00233">
    <property type="entry name" value="PH"/>
    <property type="match status" value="1"/>
</dbReference>
<dbReference type="SUPFAM" id="SSF48065">
    <property type="entry name" value="DBL homology domain (DH-domain)"/>
    <property type="match status" value="1"/>
</dbReference>
<sequence>MSDDHGGYQRTQRLSLRGPRPPPRRPHSPTSPQYDYTLSSPDRSSVLLPWQQQFDALSISPPNLSRARSEQTPRNHTPPALLPHRQTVADFSDQELLQYSGPQEAWAFPEPQIYPAGYFDTPPVSEDAHYSDVPPTPPPKSLNPSHESVASVSQSFDPRGVDAECDPIYAPPPDARASQLFTEELVSQQEREQNGILRFQAGTLPDADAEWHRLVSPEAVKTLPKKEVQRQSVLFEIVKSEKEYVSDLRVFRDVFMLPLISADPPVITPPEKLEEFIVEVFQNVEEILATHEPMLADLYERQREQHPLILGVTDIILDYVFRFQPVYDQYVKHYPISEAQHRKEVQENPAYKAFLEECSKDPGVKKRDLITFISRPVTKLPRLHLLLETLGKRSEPDNFDQENLLVILPALDHIIKATEPGIAAAEAQVKLWSFCESLVFQKAEIVDMDLYSNKRTLIKLGTLARRMRNEVDWSGWVDLTVGLLDNYLIMTRPGKQNGAKVLIVLSRPIPIGYLRIGPFELPAESRKESDRSDLDSISSEGGGGSILDSLRAPTRPVYPFMIYHAKSTDRRYTFYADSEEIRKKWKQAFVETIGIWRAEQEANKVFALEKLTDGFFRTRTALVPETTKVLFLGRITSAASFFTGGQTYLVVSCAEGIYAEVRGPHSAFRKVLDIPGADSIVALPSFKLILVQHNGTLASYSLDILARVAQGQSKVQTLKDSREVLADSGVQFFRVGVMTDRTVVAFAVKRFIQVNFQVCEAINVRANGNLSAKMFSRRQPTRFKPYSNFYVPRNAFDVILLERTIAVACEKVLVIIDPARTGREQVVVSVPDFSTVPMNEDMRSLKDRCDASRAIGFVQSGKDEFLAIFEGFGCFVTKRGAPTAVKAGFAQWEIPATDFAFRPPYILLFSNDFVEVRDVATTQLVQIIAGKDIRLAHGGPASFGPVMFAMRGEKDDQRGVSDKLVEVIETAPIPETPLTATHQDHREALWEGW</sequence>
<evidence type="ECO:0000313" key="7">
    <source>
        <dbReference type="EMBL" id="KDQ19256.1"/>
    </source>
</evidence>
<keyword evidence="1" id="KW-0597">Phosphoprotein</keyword>
<feature type="region of interest" description="Disordered" evidence="3">
    <location>
        <begin position="524"/>
        <end position="550"/>
    </location>
</feature>
<evidence type="ECO:0008006" key="9">
    <source>
        <dbReference type="Google" id="ProtNLM"/>
    </source>
</evidence>
<dbReference type="EMBL" id="KL198019">
    <property type="protein sequence ID" value="KDQ19256.1"/>
    <property type="molecule type" value="Genomic_DNA"/>
</dbReference>
<evidence type="ECO:0000259" key="4">
    <source>
        <dbReference type="PROSITE" id="PS50003"/>
    </source>
</evidence>
<dbReference type="InterPro" id="IPR001180">
    <property type="entry name" value="CNH_dom"/>
</dbReference>
<accession>A0A067N656</accession>
<dbReference type="Pfam" id="PF15405">
    <property type="entry name" value="PH_5"/>
    <property type="match status" value="1"/>
</dbReference>
<dbReference type="PANTHER" id="PTHR46572:SF1">
    <property type="entry name" value="RHO1 GUANINE NUCLEOTIDE EXCHANGE FACTOR TUS1"/>
    <property type="match status" value="1"/>
</dbReference>
<reference evidence="8" key="1">
    <citation type="journal article" date="2014" name="Proc. Natl. Acad. Sci. U.S.A.">
        <title>Extensive sampling of basidiomycete genomes demonstrates inadequacy of the white-rot/brown-rot paradigm for wood decay fungi.</title>
        <authorList>
            <person name="Riley R."/>
            <person name="Salamov A.A."/>
            <person name="Brown D.W."/>
            <person name="Nagy L.G."/>
            <person name="Floudas D."/>
            <person name="Held B.W."/>
            <person name="Levasseur A."/>
            <person name="Lombard V."/>
            <person name="Morin E."/>
            <person name="Otillar R."/>
            <person name="Lindquist E.A."/>
            <person name="Sun H."/>
            <person name="LaButti K.M."/>
            <person name="Schmutz J."/>
            <person name="Jabbour D."/>
            <person name="Luo H."/>
            <person name="Baker S.E."/>
            <person name="Pisabarro A.G."/>
            <person name="Walton J.D."/>
            <person name="Blanchette R.A."/>
            <person name="Henrissat B."/>
            <person name="Martin F."/>
            <person name="Cullen D."/>
            <person name="Hibbett D.S."/>
            <person name="Grigoriev I.V."/>
        </authorList>
    </citation>
    <scope>NUCLEOTIDE SEQUENCE [LARGE SCALE GENOMIC DNA]</scope>
    <source>
        <strain evidence="8">FD-172 SS1</strain>
    </source>
</reference>
<keyword evidence="2" id="KW-0344">Guanine-nucleotide releasing factor</keyword>
<dbReference type="InterPro" id="IPR041675">
    <property type="entry name" value="PH_5"/>
</dbReference>
<feature type="region of interest" description="Disordered" evidence="3">
    <location>
        <begin position="1"/>
        <end position="41"/>
    </location>
</feature>
<protein>
    <recommendedName>
        <fullName evidence="9">DH domain-containing protein</fullName>
    </recommendedName>
</protein>
<dbReference type="SMART" id="SM00036">
    <property type="entry name" value="CNH"/>
    <property type="match status" value="1"/>
</dbReference>
<dbReference type="Pfam" id="PF00780">
    <property type="entry name" value="CNH"/>
    <property type="match status" value="1"/>
</dbReference>
<dbReference type="InterPro" id="IPR052233">
    <property type="entry name" value="Rho-type_GEFs"/>
</dbReference>
<evidence type="ECO:0000259" key="5">
    <source>
        <dbReference type="PROSITE" id="PS50010"/>
    </source>
</evidence>
<dbReference type="InterPro" id="IPR011993">
    <property type="entry name" value="PH-like_dom_sf"/>
</dbReference>
<dbReference type="InParanoid" id="A0A067N656"/>
<evidence type="ECO:0000256" key="1">
    <source>
        <dbReference type="ARBA" id="ARBA00022553"/>
    </source>
</evidence>
<feature type="domain" description="CNH" evidence="6">
    <location>
        <begin position="632"/>
        <end position="943"/>
    </location>
</feature>
<name>A0A067N656_BOTB1</name>
<feature type="compositionally biased region" description="Polar residues" evidence="3">
    <location>
        <begin position="142"/>
        <end position="156"/>
    </location>
</feature>
<feature type="domain" description="PH" evidence="4">
    <location>
        <begin position="456"/>
        <end position="594"/>
    </location>
</feature>
<dbReference type="OrthoDB" id="2272012at2759"/>
<dbReference type="InterPro" id="IPR001849">
    <property type="entry name" value="PH_domain"/>
</dbReference>
<dbReference type="HOGENOM" id="CLU_005275_0_0_1"/>
<evidence type="ECO:0000313" key="8">
    <source>
        <dbReference type="Proteomes" id="UP000027195"/>
    </source>
</evidence>
<feature type="domain" description="DH" evidence="5">
    <location>
        <begin position="229"/>
        <end position="421"/>
    </location>
</feature>
<dbReference type="PROSITE" id="PS50010">
    <property type="entry name" value="DH_2"/>
    <property type="match status" value="1"/>
</dbReference>
<dbReference type="Proteomes" id="UP000027195">
    <property type="component" value="Unassembled WGS sequence"/>
</dbReference>
<dbReference type="Gene3D" id="2.30.29.30">
    <property type="entry name" value="Pleckstrin-homology domain (PH domain)/Phosphotyrosine-binding domain (PTB)"/>
    <property type="match status" value="1"/>
</dbReference>